<dbReference type="Pfam" id="PF13848">
    <property type="entry name" value="Thioredoxin_6"/>
    <property type="match status" value="1"/>
</dbReference>
<feature type="chain" id="PRO_5041774067" description="Protein disulfide-isomerase" evidence="14">
    <location>
        <begin position="21"/>
        <end position="492"/>
    </location>
</feature>
<dbReference type="PANTHER" id="PTHR18929">
    <property type="entry name" value="PROTEIN DISULFIDE ISOMERASE"/>
    <property type="match status" value="1"/>
</dbReference>
<evidence type="ECO:0000256" key="9">
    <source>
        <dbReference type="ARBA" id="ARBA00023157"/>
    </source>
</evidence>
<feature type="compositionally biased region" description="Acidic residues" evidence="15">
    <location>
        <begin position="475"/>
        <end position="492"/>
    </location>
</feature>
<evidence type="ECO:0000256" key="14">
    <source>
        <dbReference type="RuleBase" id="RU361130"/>
    </source>
</evidence>
<dbReference type="GO" id="GO:0003756">
    <property type="term" value="F:protein disulfide isomerase activity"/>
    <property type="evidence" value="ECO:0007669"/>
    <property type="project" value="UniProtKB-EC"/>
</dbReference>
<dbReference type="PROSITE" id="PS51352">
    <property type="entry name" value="THIOREDOXIN_2"/>
    <property type="match status" value="2"/>
</dbReference>
<organism evidence="17 18">
    <name type="scientific">Papiliotrema laurentii</name>
    <name type="common">Cryptococcus laurentii</name>
    <dbReference type="NCBI Taxonomy" id="5418"/>
    <lineage>
        <taxon>Eukaryota</taxon>
        <taxon>Fungi</taxon>
        <taxon>Dikarya</taxon>
        <taxon>Basidiomycota</taxon>
        <taxon>Agaricomycotina</taxon>
        <taxon>Tremellomycetes</taxon>
        <taxon>Tremellales</taxon>
        <taxon>Rhynchogastremaceae</taxon>
        <taxon>Papiliotrema</taxon>
    </lineage>
</organism>
<evidence type="ECO:0000256" key="5">
    <source>
        <dbReference type="ARBA" id="ARBA00012723"/>
    </source>
</evidence>
<gene>
    <name evidence="17" type="ORF">DB88DRAFT_484439</name>
</gene>
<proteinExistence type="inferred from homology"/>
<comment type="subcellular location">
    <subcellularLocation>
        <location evidence="3">Endoplasmic reticulum lumen</location>
    </subcellularLocation>
</comment>
<comment type="function">
    <text evidence="2">Participates in the folding of proteins containing disulfide bonds, may be involved in glycosylation, prolyl hydroxylation and triglyceride transfer.</text>
</comment>
<evidence type="ECO:0000256" key="8">
    <source>
        <dbReference type="ARBA" id="ARBA00022824"/>
    </source>
</evidence>
<dbReference type="GO" id="GO:0005788">
    <property type="term" value="C:endoplasmic reticulum lumen"/>
    <property type="evidence" value="ECO:0007669"/>
    <property type="project" value="UniProtKB-SubCell"/>
</dbReference>
<protein>
    <recommendedName>
        <fullName evidence="5 14">Protein disulfide-isomerase</fullName>
        <ecNumber evidence="5 14">5.3.4.1</ecNumber>
    </recommendedName>
</protein>
<comment type="similarity">
    <text evidence="4 13">Belongs to the protein disulfide isomerase family.</text>
</comment>
<keyword evidence="11 12" id="KW-0676">Redox-active center</keyword>
<dbReference type="GO" id="GO:0006457">
    <property type="term" value="P:protein folding"/>
    <property type="evidence" value="ECO:0007669"/>
    <property type="project" value="TreeGrafter"/>
</dbReference>
<dbReference type="Gene3D" id="3.40.30.10">
    <property type="entry name" value="Glutaredoxin"/>
    <property type="match status" value="4"/>
</dbReference>
<feature type="domain" description="Thioredoxin" evidence="16">
    <location>
        <begin position="341"/>
        <end position="468"/>
    </location>
</feature>
<dbReference type="PROSITE" id="PS00194">
    <property type="entry name" value="THIOREDOXIN_1"/>
    <property type="match status" value="2"/>
</dbReference>
<dbReference type="CDD" id="cd02981">
    <property type="entry name" value="PDI_b_family"/>
    <property type="match status" value="1"/>
</dbReference>
<dbReference type="InterPro" id="IPR005792">
    <property type="entry name" value="Prot_disulphide_isomerase"/>
</dbReference>
<sequence>MRLSSIATFTLLSSLASVLASDVVDLTQTSFDGEVIKEDLALVEFFAPWCGHCKNLAPHYEEAATELKNKNIKLAKVDCTAEADLCGEFGITGYPTLKVFRNGIPSDYTGPRKADGIISYMIKQSLPAVSDITLDKHDEFKKADKVVLIAYGNNEHPVPKGFADYANTARDSYLFGQYTGSPLPSLPEDVSLPAIVLYKSFDEGYAVFPQEAVEAVDPTALSDFVRVNSLPLFDEISPENFGSYAEQGLPIAYLFVEPEDTAAIKKLVDELAPVAKELKGKLSFVWIDAVKFADHGKSLNLPGDSWPAFVIQDLAQQTKYPFSGSVTKQGISDFVKSYIRGDVPASIKSAPIPASQDGPVYKLVADDWNNVFGNPDQDVFAEFYAPWCGHCQRLAPVWDTLGEKYADNKNVVIAQMDATENDIPPQAPFRVQGFPTLKFKPAGVNEFIDYNGDRSLESLIEFVELNRRSGSSAVTEEDEYEEEDESPEHDEL</sequence>
<evidence type="ECO:0000259" key="16">
    <source>
        <dbReference type="PROSITE" id="PS51352"/>
    </source>
</evidence>
<evidence type="ECO:0000256" key="2">
    <source>
        <dbReference type="ARBA" id="ARBA00002692"/>
    </source>
</evidence>
<dbReference type="GO" id="GO:0034976">
    <property type="term" value="P:response to endoplasmic reticulum stress"/>
    <property type="evidence" value="ECO:0007669"/>
    <property type="project" value="TreeGrafter"/>
</dbReference>
<name>A0AAD9FT11_PAPLA</name>
<keyword evidence="8" id="KW-0256">Endoplasmic reticulum</keyword>
<evidence type="ECO:0000256" key="10">
    <source>
        <dbReference type="ARBA" id="ARBA00023235"/>
    </source>
</evidence>
<dbReference type="InterPro" id="IPR005788">
    <property type="entry name" value="PDI_thioredoxin-like_dom"/>
</dbReference>
<dbReference type="NCBIfam" id="TIGR01130">
    <property type="entry name" value="ER_PDI_fam"/>
    <property type="match status" value="1"/>
</dbReference>
<dbReference type="Pfam" id="PF00085">
    <property type="entry name" value="Thioredoxin"/>
    <property type="match status" value="2"/>
</dbReference>
<accession>A0AAD9FT11</accession>
<dbReference type="CDD" id="cd02961">
    <property type="entry name" value="PDI_a_family"/>
    <property type="match status" value="1"/>
</dbReference>
<evidence type="ECO:0000256" key="1">
    <source>
        <dbReference type="ARBA" id="ARBA00001182"/>
    </source>
</evidence>
<feature type="signal peptide" evidence="14">
    <location>
        <begin position="1"/>
        <end position="20"/>
    </location>
</feature>
<keyword evidence="7" id="KW-0677">Repeat</keyword>
<dbReference type="FunFam" id="3.40.30.10:FF:000275">
    <property type="entry name" value="Protein disulfide-isomerase, putative"/>
    <property type="match status" value="1"/>
</dbReference>
<feature type="disulfide bond" description="Redox-active" evidence="12">
    <location>
        <begin position="50"/>
        <end position="53"/>
    </location>
</feature>
<dbReference type="SUPFAM" id="SSF52833">
    <property type="entry name" value="Thioredoxin-like"/>
    <property type="match status" value="4"/>
</dbReference>
<keyword evidence="10 14" id="KW-0413">Isomerase</keyword>
<dbReference type="EMBL" id="JAODAN010000003">
    <property type="protein sequence ID" value="KAK1925594.1"/>
    <property type="molecule type" value="Genomic_DNA"/>
</dbReference>
<dbReference type="Proteomes" id="UP001182556">
    <property type="component" value="Unassembled WGS sequence"/>
</dbReference>
<comment type="caution">
    <text evidence="17">The sequence shown here is derived from an EMBL/GenBank/DDBJ whole genome shotgun (WGS) entry which is preliminary data.</text>
</comment>
<comment type="catalytic activity">
    <reaction evidence="1 14">
        <text>Catalyzes the rearrangement of -S-S- bonds in proteins.</text>
        <dbReference type="EC" id="5.3.4.1"/>
    </reaction>
</comment>
<evidence type="ECO:0000256" key="11">
    <source>
        <dbReference type="ARBA" id="ARBA00023284"/>
    </source>
</evidence>
<dbReference type="FunFam" id="3.40.30.10:FF:000017">
    <property type="entry name" value="Protein disulfide-isomerase A4"/>
    <property type="match status" value="1"/>
</dbReference>
<evidence type="ECO:0000256" key="4">
    <source>
        <dbReference type="ARBA" id="ARBA00006347"/>
    </source>
</evidence>
<evidence type="ECO:0000256" key="13">
    <source>
        <dbReference type="RuleBase" id="RU004208"/>
    </source>
</evidence>
<evidence type="ECO:0000256" key="7">
    <source>
        <dbReference type="ARBA" id="ARBA00022737"/>
    </source>
</evidence>
<evidence type="ECO:0000256" key="15">
    <source>
        <dbReference type="SAM" id="MobiDB-lite"/>
    </source>
</evidence>
<evidence type="ECO:0000256" key="3">
    <source>
        <dbReference type="ARBA" id="ARBA00004319"/>
    </source>
</evidence>
<keyword evidence="6 14" id="KW-0732">Signal</keyword>
<dbReference type="EC" id="5.3.4.1" evidence="5 14"/>
<dbReference type="PANTHER" id="PTHR18929:SF132">
    <property type="entry name" value="PROTEIN DISULFIDE-ISOMERASE A3"/>
    <property type="match status" value="1"/>
</dbReference>
<evidence type="ECO:0000256" key="6">
    <source>
        <dbReference type="ARBA" id="ARBA00022729"/>
    </source>
</evidence>
<dbReference type="InterPro" id="IPR013766">
    <property type="entry name" value="Thioredoxin_domain"/>
</dbReference>
<evidence type="ECO:0000313" key="18">
    <source>
        <dbReference type="Proteomes" id="UP001182556"/>
    </source>
</evidence>
<dbReference type="PRINTS" id="PR00421">
    <property type="entry name" value="THIOREDOXIN"/>
</dbReference>
<dbReference type="CDD" id="cd02995">
    <property type="entry name" value="PDI_a_PDI_a'_C"/>
    <property type="match status" value="1"/>
</dbReference>
<evidence type="ECO:0000256" key="12">
    <source>
        <dbReference type="PIRSR" id="PIRSR605792-51"/>
    </source>
</evidence>
<reference evidence="17" key="1">
    <citation type="submission" date="2023-02" db="EMBL/GenBank/DDBJ databases">
        <title>Identification and recombinant expression of a fungal hydrolase from Papiliotrema laurentii that hydrolyzes apple cutin and clears colloidal polyester polyurethane.</title>
        <authorList>
            <consortium name="DOE Joint Genome Institute"/>
            <person name="Roman V.A."/>
            <person name="Bojanowski C."/>
            <person name="Crable B.R."/>
            <person name="Wagner D.N."/>
            <person name="Hung C.S."/>
            <person name="Nadeau L.J."/>
            <person name="Schratz L."/>
            <person name="Haridas S."/>
            <person name="Pangilinan J."/>
            <person name="Lipzen A."/>
            <person name="Na H."/>
            <person name="Yan M."/>
            <person name="Ng V."/>
            <person name="Grigoriev I.V."/>
            <person name="Spatafora J.W."/>
            <person name="Barlow D."/>
            <person name="Biffinger J."/>
            <person name="Kelley-Loughnane N."/>
            <person name="Varaljay V.A."/>
            <person name="Crookes-Goodson W.J."/>
        </authorList>
    </citation>
    <scope>NUCLEOTIDE SEQUENCE</scope>
    <source>
        <strain evidence="17">5307AH</strain>
    </source>
</reference>
<evidence type="ECO:0000313" key="17">
    <source>
        <dbReference type="EMBL" id="KAK1925594.1"/>
    </source>
</evidence>
<dbReference type="InterPro" id="IPR036249">
    <property type="entry name" value="Thioredoxin-like_sf"/>
</dbReference>
<dbReference type="AlphaFoldDB" id="A0AAD9FT11"/>
<feature type="domain" description="Thioredoxin" evidence="16">
    <location>
        <begin position="17"/>
        <end position="127"/>
    </location>
</feature>
<keyword evidence="18" id="KW-1185">Reference proteome</keyword>
<feature type="disulfide bond" description="Redox-active" evidence="12">
    <location>
        <begin position="388"/>
        <end position="391"/>
    </location>
</feature>
<dbReference type="CDD" id="cd02982">
    <property type="entry name" value="PDI_b'_family"/>
    <property type="match status" value="1"/>
</dbReference>
<feature type="region of interest" description="Disordered" evidence="15">
    <location>
        <begin position="469"/>
        <end position="492"/>
    </location>
</feature>
<dbReference type="NCBIfam" id="TIGR01126">
    <property type="entry name" value="pdi_dom"/>
    <property type="match status" value="1"/>
</dbReference>
<dbReference type="InterPro" id="IPR017937">
    <property type="entry name" value="Thioredoxin_CS"/>
</dbReference>
<keyword evidence="9 12" id="KW-1015">Disulfide bond</keyword>